<gene>
    <name evidence="2" type="ORF">EVG15_00860</name>
</gene>
<dbReference type="Proteomes" id="UP000319296">
    <property type="component" value="Unassembled WGS sequence"/>
</dbReference>
<protein>
    <submittedName>
        <fullName evidence="2">Nucleotidyltransferase domain-containing protein</fullName>
    </submittedName>
</protein>
<proteinExistence type="predicted"/>
<dbReference type="EMBL" id="SGBB01000001">
    <property type="protein sequence ID" value="RZD19463.1"/>
    <property type="molecule type" value="Genomic_DNA"/>
</dbReference>
<evidence type="ECO:0000259" key="1">
    <source>
        <dbReference type="Pfam" id="PF18765"/>
    </source>
</evidence>
<dbReference type="CDD" id="cd05403">
    <property type="entry name" value="NT_KNTase_like"/>
    <property type="match status" value="1"/>
</dbReference>
<comment type="caution">
    <text evidence="2">The sequence shown here is derived from an EMBL/GenBank/DDBJ whole genome shotgun (WGS) entry which is preliminary data.</text>
</comment>
<accession>A0A519BQC5</accession>
<dbReference type="SUPFAM" id="SSF81301">
    <property type="entry name" value="Nucleotidyltransferase"/>
    <property type="match status" value="1"/>
</dbReference>
<dbReference type="Pfam" id="PF18765">
    <property type="entry name" value="Polbeta"/>
    <property type="match status" value="1"/>
</dbReference>
<organism evidence="2 3">
    <name type="scientific">Candidatus Acididesulfobacter diazotrophicus</name>
    <dbReference type="NCBI Taxonomy" id="2597226"/>
    <lineage>
        <taxon>Bacteria</taxon>
        <taxon>Deltaproteobacteria</taxon>
        <taxon>Candidatus Acidulodesulfobacterales</taxon>
        <taxon>Candidatus Acididesulfobacter</taxon>
    </lineage>
</organism>
<dbReference type="InterPro" id="IPR043519">
    <property type="entry name" value="NT_sf"/>
</dbReference>
<evidence type="ECO:0000313" key="3">
    <source>
        <dbReference type="Proteomes" id="UP000319296"/>
    </source>
</evidence>
<reference evidence="2 3" key="1">
    <citation type="journal article" date="2019" name="ISME J.">
        <title>Insights into ecological role of a new deltaproteobacterial order Candidatus Acidulodesulfobacterales by metagenomics and metatranscriptomics.</title>
        <authorList>
            <person name="Tan S."/>
            <person name="Liu J."/>
            <person name="Fang Y."/>
            <person name="Hedlund B.P."/>
            <person name="Lian Z.H."/>
            <person name="Huang L.Y."/>
            <person name="Li J.T."/>
            <person name="Huang L.N."/>
            <person name="Li W.J."/>
            <person name="Jiang H.C."/>
            <person name="Dong H.L."/>
            <person name="Shu W.S."/>
        </authorList>
    </citation>
    <scope>NUCLEOTIDE SEQUENCE [LARGE SCALE GENOMIC DNA]</scope>
    <source>
        <strain evidence="2">AP1</strain>
    </source>
</reference>
<keyword evidence="2" id="KW-0808">Transferase</keyword>
<dbReference type="InterPro" id="IPR041633">
    <property type="entry name" value="Polbeta"/>
</dbReference>
<evidence type="ECO:0000313" key="2">
    <source>
        <dbReference type="EMBL" id="RZD19463.1"/>
    </source>
</evidence>
<dbReference type="GO" id="GO:0016740">
    <property type="term" value="F:transferase activity"/>
    <property type="evidence" value="ECO:0007669"/>
    <property type="project" value="UniProtKB-KW"/>
</dbReference>
<feature type="domain" description="Polymerase beta nucleotidyltransferase" evidence="1">
    <location>
        <begin position="24"/>
        <end position="98"/>
    </location>
</feature>
<dbReference type="Gene3D" id="3.30.460.10">
    <property type="entry name" value="Beta Polymerase, domain 2"/>
    <property type="match status" value="1"/>
</dbReference>
<dbReference type="AlphaFoldDB" id="A0A519BQC5"/>
<name>A0A519BQC5_9DELT</name>
<sequence>MVRLSNLEKNTIIDLAGQYFGHNVKIYLFGSRVYDEKKGGDIDLYIETHKNIDRQTEIKFLADFHKLATERKIDLIVKTPSSKEKSIYETARTEGLLLC</sequence>